<accession>A0A8S0WB76</accession>
<evidence type="ECO:0000256" key="1">
    <source>
        <dbReference type="ARBA" id="ARBA00002550"/>
    </source>
</evidence>
<feature type="compositionally biased region" description="Basic and acidic residues" evidence="4">
    <location>
        <begin position="103"/>
        <end position="113"/>
    </location>
</feature>
<evidence type="ECO:0000259" key="5">
    <source>
        <dbReference type="SMART" id="SM01351"/>
    </source>
</evidence>
<evidence type="ECO:0000256" key="4">
    <source>
        <dbReference type="SAM" id="MobiDB-lite"/>
    </source>
</evidence>
<dbReference type="SUPFAM" id="SSF55486">
    <property type="entry name" value="Metalloproteases ('zincins'), catalytic domain"/>
    <property type="match status" value="1"/>
</dbReference>
<feature type="region of interest" description="Disordered" evidence="4">
    <location>
        <begin position="900"/>
        <end position="1020"/>
    </location>
</feature>
<keyword evidence="3" id="KW-0802">TPR repeat</keyword>
<feature type="region of interest" description="Disordered" evidence="4">
    <location>
        <begin position="759"/>
        <end position="791"/>
    </location>
</feature>
<dbReference type="Proteomes" id="UP000467700">
    <property type="component" value="Unassembled WGS sequence"/>
</dbReference>
<feature type="region of interest" description="Disordered" evidence="4">
    <location>
        <begin position="1071"/>
        <end position="1094"/>
    </location>
</feature>
<keyword evidence="7" id="KW-1185">Reference proteome</keyword>
<dbReference type="SMART" id="SM00028">
    <property type="entry name" value="TPR"/>
    <property type="match status" value="5"/>
</dbReference>
<comment type="similarity">
    <text evidence="2">Belongs to the YPP1 family.</text>
</comment>
<dbReference type="Pfam" id="PF13181">
    <property type="entry name" value="TPR_8"/>
    <property type="match status" value="1"/>
</dbReference>
<organism evidence="6 7">
    <name type="scientific">Cyclocybe aegerita</name>
    <name type="common">Black poplar mushroom</name>
    <name type="synonym">Agrocybe aegerita</name>
    <dbReference type="NCBI Taxonomy" id="1973307"/>
    <lineage>
        <taxon>Eukaryota</taxon>
        <taxon>Fungi</taxon>
        <taxon>Dikarya</taxon>
        <taxon>Basidiomycota</taxon>
        <taxon>Agaricomycotina</taxon>
        <taxon>Agaricomycetes</taxon>
        <taxon>Agaricomycetidae</taxon>
        <taxon>Agaricales</taxon>
        <taxon>Agaricineae</taxon>
        <taxon>Bolbitiaceae</taxon>
        <taxon>Cyclocybe</taxon>
    </lineage>
</organism>
<feature type="region of interest" description="Disordered" evidence="4">
    <location>
        <begin position="694"/>
        <end position="729"/>
    </location>
</feature>
<sequence>MSTPKERHYWAQLRAALTAGQWRAQNPAKAYNGVAISWAELFRKFNKHCKGYQDVVEVASQTHALALLLSAPYPDEDEDADFMEPESSGDGAGEDGTATPRRGKLDVRGESELPDNRIDEAKTGYETLKSLDSSSTFDTIKLALAYYAYALGNPSDCIDYLAKVPELLQFLNHIPTLGSTRSSTSQGLLAPSTYAPSTTSFSGSFTSIVDTTVPEVRDGRGWAMAETFRALCLQGMSHERLSPSTPEKALEAYAISLPLFSSLQSEFSHNALPKSSGKFDFTVFQQLREVWRWVERLLWRAVILSSRTSNIHADSERASFDLWIWLGHYNSCSEYWPSSFRTAHRSTISTIHLRALILRNGALSPLPVTYCSKRFHSPSSTNTVTPAPTSATASANQLQLLTSSTTWLHAARSAIQDYRAILTASTKFPRAGERNVKVEEFVDLCVAVWEAGGANGEQAGWVIDILWWATRLTFNSSRILRHMTRLLHLGGDTTLAKRTLKLYIQVVGKAYHASKEGVREDKDTDEYWVDTLVFGARMLCKSAAASPGLEGIDDVKEAGTVLEKARTRLDSENKVLVAKVLLAEGIYWSLLAVKGQEPLDRSAQLEKAHVALQQSLLAHSTPPAYYHLALSYARRGGPVHDLERAIECAGHAVEGEPKEVRYWHLLGLLLTAAEKWDEAKEILEHGAELDVEEEMAPEAAANGNGEAASVQDDNGASTTTVTQHGDTITLKVPEMEGTVQSNKIAVSASLKANGLTNAASKAKPKLNGLSDPSPPNTAGSSSSSSSSPIESRIPISVLDPDACELPLADHLLRRSELTFEQYPPSKAELFEWHLQLRMTQVGFMEVFEGAEGAEQGWLDVFAWVADKRGAAATADGASQPRQSLDGLRRSMDRLSANPASIEKTIAPPYHSLPNGSSEAGPRQSLTVPPPIPIMISPATPDAETMDVPPPPASSADSMLEREKEDRKEKEERKEKKSSGLHPKSKRSSSIERDGRGDTSKSKKVGQMLKNRVDKGRAGITAVSRKIGHGVVKNGPLRRSSSTPDFSVVFQQTSYQASSIHSRRRLSSIIHSQDRTPNDSPPPPPPPSVPSSNAQDFKFRNNRSSRENRLLSDLWLMSAATFRRLGKIEQAKGSIQEAEVKDENNPNVWVQLGLYYVALGHYRHAVDTFQKALFISSEDVSATIHLSRLYLDPDISTQLRTPPNAATSSASSINSNSDDSFPYPDVDLAAGILAHLTKGRGWDVPEAWYFLAKAYGIQGRKVEERDTLKFALELSEKRAVRDIGLALGWTYCWWQDPFTMIAWSIFILVGAALVELSAAQQLSISVQALEPAPGKPTGLSIVNITARITNLGPTPLTLLNDPTSPLTTFPTNIFTLVNQNNGRQPQFVGVAVKFAPDIAILNGPFTSLGPGDSVEVVHDLANAYDFSASGPGTYTIDISPTFLAFNVFNQTFSLIASAISSVLSLTNTVDHELQAPVVLSTISNDTTWPKKRHFVKRANYVECNPLQQIYIQQAAKAAQNYAYEAYTYTSENMDTESPRYLTWFGAYNTERYDTISTHFSNINADDFTSFTYYCDCLDPTAYAYVSPDKYGEIHLCNAFWLAPATGKDSKAGTFIHEASHFTRNGGTQDEAYGTDACQTLAANNPAKAIQNADSHEYFVENPTGLA</sequence>
<feature type="compositionally biased region" description="Low complexity" evidence="4">
    <location>
        <begin position="697"/>
        <end position="708"/>
    </location>
</feature>
<feature type="compositionally biased region" description="Basic and acidic residues" evidence="4">
    <location>
        <begin position="988"/>
        <end position="1000"/>
    </location>
</feature>
<evidence type="ECO:0000313" key="7">
    <source>
        <dbReference type="Proteomes" id="UP000467700"/>
    </source>
</evidence>
<name>A0A8S0WB76_CYCAE</name>
<evidence type="ECO:0000256" key="3">
    <source>
        <dbReference type="PROSITE-ProRule" id="PRU00339"/>
    </source>
</evidence>
<feature type="compositionally biased region" description="Basic and acidic residues" evidence="4">
    <location>
        <begin position="958"/>
        <end position="977"/>
    </location>
</feature>
<dbReference type="Gene3D" id="2.60.40.2970">
    <property type="match status" value="1"/>
</dbReference>
<protein>
    <recommendedName>
        <fullName evidence="5">Lysine-specific metallo-endopeptidase domain-containing protein</fullName>
    </recommendedName>
</protein>
<evidence type="ECO:0000256" key="2">
    <source>
        <dbReference type="ARBA" id="ARBA00038251"/>
    </source>
</evidence>
<dbReference type="PROSITE" id="PS50005">
    <property type="entry name" value="TPR"/>
    <property type="match status" value="1"/>
</dbReference>
<feature type="domain" description="Lysine-specific metallo-endopeptidase" evidence="5">
    <location>
        <begin position="1526"/>
        <end position="1659"/>
    </location>
</feature>
<dbReference type="InterPro" id="IPR051722">
    <property type="entry name" value="Endocytosis_PI4K-reg_protein"/>
</dbReference>
<dbReference type="PANTHER" id="PTHR23083:SF464">
    <property type="entry name" value="TETRATRICOPEPTIDE REPEAT DOMAIN 7, ISOFORM A"/>
    <property type="match status" value="1"/>
</dbReference>
<dbReference type="GO" id="GO:0004222">
    <property type="term" value="F:metalloendopeptidase activity"/>
    <property type="evidence" value="ECO:0007669"/>
    <property type="project" value="InterPro"/>
</dbReference>
<dbReference type="Gene3D" id="3.40.390.10">
    <property type="entry name" value="Collagenase (Catalytic Domain)"/>
    <property type="match status" value="1"/>
</dbReference>
<proteinExistence type="inferred from homology"/>
<dbReference type="Gene3D" id="1.25.40.10">
    <property type="entry name" value="Tetratricopeptide repeat domain"/>
    <property type="match status" value="2"/>
</dbReference>
<feature type="compositionally biased region" description="Polar residues" evidence="4">
    <location>
        <begin position="711"/>
        <end position="726"/>
    </location>
</feature>
<dbReference type="SUPFAM" id="SSF48452">
    <property type="entry name" value="TPR-like"/>
    <property type="match status" value="2"/>
</dbReference>
<gene>
    <name evidence="6" type="ORF">AAE3_LOCUS5927</name>
</gene>
<dbReference type="InterPro" id="IPR024079">
    <property type="entry name" value="MetalloPept_cat_dom_sf"/>
</dbReference>
<feature type="region of interest" description="Disordered" evidence="4">
    <location>
        <begin position="76"/>
        <end position="113"/>
    </location>
</feature>
<evidence type="ECO:0000313" key="6">
    <source>
        <dbReference type="EMBL" id="CAA7263746.1"/>
    </source>
</evidence>
<comment type="function">
    <text evidence="1">Involved in endocytosis.</text>
</comment>
<feature type="compositionally biased region" description="Low complexity" evidence="4">
    <location>
        <begin position="776"/>
        <end position="791"/>
    </location>
</feature>
<dbReference type="OrthoDB" id="29013at2759"/>
<comment type="caution">
    <text evidence="6">The sequence shown here is derived from an EMBL/GenBank/DDBJ whole genome shotgun (WGS) entry which is preliminary data.</text>
</comment>
<feature type="compositionally biased region" description="Pro residues" evidence="4">
    <location>
        <begin position="1078"/>
        <end position="1088"/>
    </location>
</feature>
<dbReference type="EMBL" id="CACVBS010000041">
    <property type="protein sequence ID" value="CAA7263746.1"/>
    <property type="molecule type" value="Genomic_DNA"/>
</dbReference>
<reference evidence="6 7" key="1">
    <citation type="submission" date="2020-01" db="EMBL/GenBank/DDBJ databases">
        <authorList>
            <person name="Gupta K D."/>
        </authorList>
    </citation>
    <scope>NUCLEOTIDE SEQUENCE [LARGE SCALE GENOMIC DNA]</scope>
</reference>
<dbReference type="Pfam" id="PF14521">
    <property type="entry name" value="Aspzincin_M35"/>
    <property type="match status" value="1"/>
</dbReference>
<dbReference type="InterPro" id="IPR019734">
    <property type="entry name" value="TPR_rpt"/>
</dbReference>
<dbReference type="PANTHER" id="PTHR23083">
    <property type="entry name" value="TETRATRICOPEPTIDE REPEAT PROTEIN, TPR"/>
    <property type="match status" value="1"/>
</dbReference>
<dbReference type="InterPro" id="IPR011990">
    <property type="entry name" value="TPR-like_helical_dom_sf"/>
</dbReference>
<dbReference type="SMART" id="SM01351">
    <property type="entry name" value="Aspzincin_M35"/>
    <property type="match status" value="1"/>
</dbReference>
<feature type="repeat" description="TPR" evidence="3">
    <location>
        <begin position="1145"/>
        <end position="1178"/>
    </location>
</feature>
<dbReference type="InterPro" id="IPR029463">
    <property type="entry name" value="Lys_MEP"/>
</dbReference>